<dbReference type="AlphaFoldDB" id="A0A9D5BSN5"/>
<comment type="caution">
    <text evidence="1">The sequence shown here is derived from an EMBL/GenBank/DDBJ whole genome shotgun (WGS) entry which is preliminary data.</text>
</comment>
<dbReference type="Proteomes" id="UP001085076">
    <property type="component" value="Unassembled WGS sequence"/>
</dbReference>
<evidence type="ECO:0000313" key="1">
    <source>
        <dbReference type="EMBL" id="KAJ0960067.1"/>
    </source>
</evidence>
<gene>
    <name evidence="1" type="ORF">J5N97_000182</name>
</gene>
<name>A0A9D5BSN5_9LILI</name>
<keyword evidence="2" id="KW-1185">Reference proteome</keyword>
<organism evidence="1 2">
    <name type="scientific">Dioscorea zingiberensis</name>
    <dbReference type="NCBI Taxonomy" id="325984"/>
    <lineage>
        <taxon>Eukaryota</taxon>
        <taxon>Viridiplantae</taxon>
        <taxon>Streptophyta</taxon>
        <taxon>Embryophyta</taxon>
        <taxon>Tracheophyta</taxon>
        <taxon>Spermatophyta</taxon>
        <taxon>Magnoliopsida</taxon>
        <taxon>Liliopsida</taxon>
        <taxon>Dioscoreales</taxon>
        <taxon>Dioscoreaceae</taxon>
        <taxon>Dioscorea</taxon>
    </lineage>
</organism>
<proteinExistence type="predicted"/>
<dbReference type="EMBL" id="JAGGNH010000119">
    <property type="protein sequence ID" value="KAJ0960067.1"/>
    <property type="molecule type" value="Genomic_DNA"/>
</dbReference>
<accession>A0A9D5BSN5</accession>
<evidence type="ECO:0000313" key="2">
    <source>
        <dbReference type="Proteomes" id="UP001085076"/>
    </source>
</evidence>
<sequence>MASINLSWFGDNWFSNPRNTPRSLPSFAFIGGRSLSSKNNTQSHDSNPFISSLLIPHLSPRRSLRDLFPRCWTSSGGSVNTA</sequence>
<reference evidence="1 2" key="1">
    <citation type="journal article" date="2022" name="Hortic Res">
        <title>The genome of Dioscorea zingiberensis sheds light on the biosynthesis, origin and evolution of the medicinally important diosgenin saponins.</title>
        <authorList>
            <person name="Li Y."/>
            <person name="Tan C."/>
            <person name="Li Z."/>
            <person name="Guo J."/>
            <person name="Li S."/>
            <person name="Chen X."/>
            <person name="Wang C."/>
            <person name="Dai X."/>
            <person name="Yang H."/>
            <person name="Song W."/>
            <person name="Hou L."/>
            <person name="Xu J."/>
            <person name="Tong Z."/>
            <person name="Xu A."/>
            <person name="Yuan X."/>
            <person name="Wang W."/>
            <person name="Yang Q."/>
            <person name="Chen L."/>
            <person name="Sun Z."/>
            <person name="Wang K."/>
            <person name="Pan B."/>
            <person name="Chen J."/>
            <person name="Bao Y."/>
            <person name="Liu F."/>
            <person name="Qi X."/>
            <person name="Gang D.R."/>
            <person name="Wen J."/>
            <person name="Li J."/>
        </authorList>
    </citation>
    <scope>NUCLEOTIDE SEQUENCE [LARGE SCALE GENOMIC DNA]</scope>
    <source>
        <strain evidence="1">Dzin_1.0</strain>
    </source>
</reference>
<protein>
    <submittedName>
        <fullName evidence="1">Uncharacterized protein</fullName>
    </submittedName>
</protein>